<keyword evidence="2" id="KW-1185">Reference proteome</keyword>
<dbReference type="EMBL" id="CAAALY010068576">
    <property type="protein sequence ID" value="VEL24595.1"/>
    <property type="molecule type" value="Genomic_DNA"/>
</dbReference>
<evidence type="ECO:0000313" key="2">
    <source>
        <dbReference type="Proteomes" id="UP000784294"/>
    </source>
</evidence>
<name>A0A3S5FED2_9PLAT</name>
<dbReference type="Proteomes" id="UP000784294">
    <property type="component" value="Unassembled WGS sequence"/>
</dbReference>
<gene>
    <name evidence="1" type="ORF">PXEA_LOCUS18035</name>
</gene>
<accession>A0A3S5FED2</accession>
<reference evidence="1" key="1">
    <citation type="submission" date="2018-11" db="EMBL/GenBank/DDBJ databases">
        <authorList>
            <consortium name="Pathogen Informatics"/>
        </authorList>
    </citation>
    <scope>NUCLEOTIDE SEQUENCE</scope>
</reference>
<comment type="caution">
    <text evidence="1">The sequence shown here is derived from an EMBL/GenBank/DDBJ whole genome shotgun (WGS) entry which is preliminary data.</text>
</comment>
<sequence length="64" mass="7137">MVLRVAKLTDNVDYDDGETSGNVLRPRSDFGIDHAYNGLQTRCVPPSLPANMTKLRKQAQTTFI</sequence>
<dbReference type="AlphaFoldDB" id="A0A3S5FED2"/>
<evidence type="ECO:0000313" key="1">
    <source>
        <dbReference type="EMBL" id="VEL24595.1"/>
    </source>
</evidence>
<organism evidence="1 2">
    <name type="scientific">Protopolystoma xenopodis</name>
    <dbReference type="NCBI Taxonomy" id="117903"/>
    <lineage>
        <taxon>Eukaryota</taxon>
        <taxon>Metazoa</taxon>
        <taxon>Spiralia</taxon>
        <taxon>Lophotrochozoa</taxon>
        <taxon>Platyhelminthes</taxon>
        <taxon>Monogenea</taxon>
        <taxon>Polyopisthocotylea</taxon>
        <taxon>Polystomatidea</taxon>
        <taxon>Polystomatidae</taxon>
        <taxon>Protopolystoma</taxon>
    </lineage>
</organism>
<protein>
    <submittedName>
        <fullName evidence="1">Uncharacterized protein</fullName>
    </submittedName>
</protein>
<proteinExistence type="predicted"/>